<dbReference type="OMA" id="CNQNSEW"/>
<organism evidence="2">
    <name type="scientific">Loa loa</name>
    <name type="common">Eye worm</name>
    <name type="synonym">Filaria loa</name>
    <dbReference type="NCBI Taxonomy" id="7209"/>
    <lineage>
        <taxon>Eukaryota</taxon>
        <taxon>Metazoa</taxon>
        <taxon>Ecdysozoa</taxon>
        <taxon>Nematoda</taxon>
        <taxon>Chromadorea</taxon>
        <taxon>Rhabditida</taxon>
        <taxon>Spirurina</taxon>
        <taxon>Spiruromorpha</taxon>
        <taxon>Filarioidea</taxon>
        <taxon>Onchocercidae</taxon>
        <taxon>Loa</taxon>
    </lineage>
</organism>
<dbReference type="InParanoid" id="A0A1S0U5G3"/>
<feature type="chain" id="PRO_5010359156" description="C6 domain-containing protein" evidence="1">
    <location>
        <begin position="20"/>
        <end position="135"/>
    </location>
</feature>
<proteinExistence type="predicted"/>
<keyword evidence="1" id="KW-0732">Signal</keyword>
<name>A0A1S0U5G3_LOALO</name>
<dbReference type="GeneID" id="9941153"/>
<evidence type="ECO:0000256" key="1">
    <source>
        <dbReference type="SAM" id="SignalP"/>
    </source>
</evidence>
<feature type="signal peptide" evidence="1">
    <location>
        <begin position="1"/>
        <end position="19"/>
    </location>
</feature>
<dbReference type="AlphaFoldDB" id="A0A1S0U5G3"/>
<protein>
    <recommendedName>
        <fullName evidence="3">C6 domain-containing protein</fullName>
    </recommendedName>
</protein>
<dbReference type="CTD" id="9941153"/>
<dbReference type="EMBL" id="JH712067">
    <property type="protein sequence ID" value="EFO24727.1"/>
    <property type="molecule type" value="Genomic_DNA"/>
</dbReference>
<accession>A0A1S0U5G3</accession>
<reference evidence="2" key="1">
    <citation type="submission" date="2012-04" db="EMBL/GenBank/DDBJ databases">
        <title>The Genome Sequence of Loa loa.</title>
        <authorList>
            <consortium name="The Broad Institute Genome Sequencing Platform"/>
            <consortium name="Broad Institute Genome Sequencing Center for Infectious Disease"/>
            <person name="Nutman T.B."/>
            <person name="Fink D.L."/>
            <person name="Russ C."/>
            <person name="Young S."/>
            <person name="Zeng Q."/>
            <person name="Gargeya S."/>
            <person name="Alvarado L."/>
            <person name="Berlin A."/>
            <person name="Chapman S.B."/>
            <person name="Chen Z."/>
            <person name="Freedman E."/>
            <person name="Gellesch M."/>
            <person name="Goldberg J."/>
            <person name="Griggs A."/>
            <person name="Gujja S."/>
            <person name="Heilman E.R."/>
            <person name="Heiman D."/>
            <person name="Howarth C."/>
            <person name="Mehta T."/>
            <person name="Neiman D."/>
            <person name="Pearson M."/>
            <person name="Roberts A."/>
            <person name="Saif S."/>
            <person name="Shea T."/>
            <person name="Shenoy N."/>
            <person name="Sisk P."/>
            <person name="Stolte C."/>
            <person name="Sykes S."/>
            <person name="White J."/>
            <person name="Yandava C."/>
            <person name="Haas B."/>
            <person name="Henn M.R."/>
            <person name="Nusbaum C."/>
            <person name="Birren B."/>
        </authorList>
    </citation>
    <scope>NUCLEOTIDE SEQUENCE [LARGE SCALE GENOMIC DNA]</scope>
</reference>
<sequence length="135" mass="15079">MNAKIILIFTSTCIISLDACGPFTPKHTACQMCKPFETNLIRRNSSFVFVEKITVSYGMNNDKCKFAVLQCSNPAAKDILIEWYDQSGTGVGITGVITYTLKVIALITCDYNSQWILTENDQTEIIQSATCEYIQ</sequence>
<evidence type="ECO:0008006" key="3">
    <source>
        <dbReference type="Google" id="ProtNLM"/>
    </source>
</evidence>
<dbReference type="OrthoDB" id="5834962at2759"/>
<dbReference type="RefSeq" id="XP_003139347.1">
    <property type="nucleotide sequence ID" value="XM_003139299.1"/>
</dbReference>
<dbReference type="KEGG" id="loa:LOAG_03762"/>
<evidence type="ECO:0000313" key="2">
    <source>
        <dbReference type="EMBL" id="EFO24727.1"/>
    </source>
</evidence>
<gene>
    <name evidence="2" type="ORF">LOAG_03762</name>
</gene>